<comment type="caution">
    <text evidence="1">The sequence shown here is derived from an EMBL/GenBank/DDBJ whole genome shotgun (WGS) entry which is preliminary data.</text>
</comment>
<reference evidence="1" key="1">
    <citation type="journal article" date="2022" name="Int. J. Mol. Sci.">
        <title>Draft Genome of Tanacetum Coccineum: Genomic Comparison of Closely Related Tanacetum-Family Plants.</title>
        <authorList>
            <person name="Yamashiro T."/>
            <person name="Shiraishi A."/>
            <person name="Nakayama K."/>
            <person name="Satake H."/>
        </authorList>
    </citation>
    <scope>NUCLEOTIDE SEQUENCE</scope>
</reference>
<proteinExistence type="predicted"/>
<evidence type="ECO:0000313" key="2">
    <source>
        <dbReference type="Proteomes" id="UP001151760"/>
    </source>
</evidence>
<name>A0ABQ5F7L6_9ASTR</name>
<organism evidence="1 2">
    <name type="scientific">Tanacetum coccineum</name>
    <dbReference type="NCBI Taxonomy" id="301880"/>
    <lineage>
        <taxon>Eukaryota</taxon>
        <taxon>Viridiplantae</taxon>
        <taxon>Streptophyta</taxon>
        <taxon>Embryophyta</taxon>
        <taxon>Tracheophyta</taxon>
        <taxon>Spermatophyta</taxon>
        <taxon>Magnoliopsida</taxon>
        <taxon>eudicotyledons</taxon>
        <taxon>Gunneridae</taxon>
        <taxon>Pentapetalae</taxon>
        <taxon>asterids</taxon>
        <taxon>campanulids</taxon>
        <taxon>Asterales</taxon>
        <taxon>Asteraceae</taxon>
        <taxon>Asteroideae</taxon>
        <taxon>Anthemideae</taxon>
        <taxon>Anthemidinae</taxon>
        <taxon>Tanacetum</taxon>
    </lineage>
</organism>
<accession>A0ABQ5F7L6</accession>
<protein>
    <submittedName>
        <fullName evidence="1">Uncharacterized protein</fullName>
    </submittedName>
</protein>
<evidence type="ECO:0000313" key="1">
    <source>
        <dbReference type="EMBL" id="GJT59376.1"/>
    </source>
</evidence>
<dbReference type="Proteomes" id="UP001151760">
    <property type="component" value="Unassembled WGS sequence"/>
</dbReference>
<reference evidence="1" key="2">
    <citation type="submission" date="2022-01" db="EMBL/GenBank/DDBJ databases">
        <authorList>
            <person name="Yamashiro T."/>
            <person name="Shiraishi A."/>
            <person name="Satake H."/>
            <person name="Nakayama K."/>
        </authorList>
    </citation>
    <scope>NUCLEOTIDE SEQUENCE</scope>
</reference>
<dbReference type="EMBL" id="BQNB010017104">
    <property type="protein sequence ID" value="GJT59376.1"/>
    <property type="molecule type" value="Genomic_DNA"/>
</dbReference>
<gene>
    <name evidence="1" type="ORF">Tco_1002909</name>
</gene>
<sequence>MVRGELGDVLGGGIGYKPWGRLGYFSQGRSLSEEKDQFWSGGLWYGLPWNWLQPFWAFGVSLEDGQESVSSKSGYVLLLAVVMDIDKKDKNKAKLDKTEQSIGKSTRL</sequence>
<keyword evidence="2" id="KW-1185">Reference proteome</keyword>